<dbReference type="Proteomes" id="UP000252731">
    <property type="component" value="Unassembled WGS sequence"/>
</dbReference>
<gene>
    <name evidence="1" type="ORF">DFO70_10432</name>
</gene>
<keyword evidence="2" id="KW-1185">Reference proteome</keyword>
<accession>A0A366JZR5</accession>
<evidence type="ECO:0000313" key="1">
    <source>
        <dbReference type="EMBL" id="RBP94393.1"/>
    </source>
</evidence>
<organism evidence="1 2">
    <name type="scientific">Cytobacillus firmus</name>
    <name type="common">Bacillus firmus</name>
    <dbReference type="NCBI Taxonomy" id="1399"/>
    <lineage>
        <taxon>Bacteria</taxon>
        <taxon>Bacillati</taxon>
        <taxon>Bacillota</taxon>
        <taxon>Bacilli</taxon>
        <taxon>Bacillales</taxon>
        <taxon>Bacillaceae</taxon>
        <taxon>Cytobacillus</taxon>
    </lineage>
</organism>
<reference evidence="1 2" key="1">
    <citation type="submission" date="2018-06" db="EMBL/GenBank/DDBJ databases">
        <title>Freshwater and sediment microbial communities from various areas in North America, analyzing microbe dynamics in response to fracking.</title>
        <authorList>
            <person name="Lamendella R."/>
        </authorList>
    </citation>
    <scope>NUCLEOTIDE SEQUENCE [LARGE SCALE GENOMIC DNA]</scope>
    <source>
        <strain evidence="1 2">14_TX</strain>
    </source>
</reference>
<protein>
    <submittedName>
        <fullName evidence="1">Uncharacterized protein</fullName>
    </submittedName>
</protein>
<dbReference type="InterPro" id="IPR058930">
    <property type="entry name" value="YwzD"/>
</dbReference>
<sequence length="54" mass="6253">MLDNEGHKTINELFFEMLTKVYEIGVGDKEMSVNQLLSEIENDLRKIVVINDIN</sequence>
<name>A0A366JZR5_CYTFI</name>
<dbReference type="EMBL" id="QNSF01000004">
    <property type="protein sequence ID" value="RBP94393.1"/>
    <property type="molecule type" value="Genomic_DNA"/>
</dbReference>
<dbReference type="RefSeq" id="WP_166672486.1">
    <property type="nucleotide sequence ID" value="NZ_QNSF01000004.1"/>
</dbReference>
<proteinExistence type="predicted"/>
<evidence type="ECO:0000313" key="2">
    <source>
        <dbReference type="Proteomes" id="UP000252731"/>
    </source>
</evidence>
<dbReference type="AlphaFoldDB" id="A0A366JZR5"/>
<dbReference type="Pfam" id="PF26162">
    <property type="entry name" value="YwzD"/>
    <property type="match status" value="1"/>
</dbReference>
<comment type="caution">
    <text evidence="1">The sequence shown here is derived from an EMBL/GenBank/DDBJ whole genome shotgun (WGS) entry which is preliminary data.</text>
</comment>